<dbReference type="PANTHER" id="PTHR46268">
    <property type="entry name" value="STRESS RESPONSE PROTEIN NHAX"/>
    <property type="match status" value="1"/>
</dbReference>
<proteinExistence type="inferred from homology"/>
<dbReference type="EMBL" id="WUYX01000068">
    <property type="protein sequence ID" value="MXV63915.1"/>
    <property type="molecule type" value="Genomic_DNA"/>
</dbReference>
<dbReference type="OrthoDB" id="105697at2157"/>
<sequence>MNERILVSYDGSDHAEAALRFAFETYPDATIVVFHVVEPFAEHTDAGVENVRRWQGRAREYAEAIFEDAEAVAEAYDRSVETDWEYGRPRHVIVRYVDDHDIDQVVMGSRGRDGIDRLLLGSIAETVVRRAPVPVTVVGDAKLDE</sequence>
<protein>
    <submittedName>
        <fullName evidence="3">Universal stress protein</fullName>
    </submittedName>
</protein>
<organism evidence="3 4">
    <name type="scientific">Natronorubrum halalkaliphilum</name>
    <dbReference type="NCBI Taxonomy" id="2691917"/>
    <lineage>
        <taxon>Archaea</taxon>
        <taxon>Methanobacteriati</taxon>
        <taxon>Methanobacteriota</taxon>
        <taxon>Stenosarchaea group</taxon>
        <taxon>Halobacteria</taxon>
        <taxon>Halobacteriales</taxon>
        <taxon>Natrialbaceae</taxon>
        <taxon>Natronorubrum</taxon>
    </lineage>
</organism>
<comment type="caution">
    <text evidence="3">The sequence shown here is derived from an EMBL/GenBank/DDBJ whole genome shotgun (WGS) entry which is preliminary data.</text>
</comment>
<gene>
    <name evidence="3" type="ORF">GS429_17980</name>
</gene>
<dbReference type="Proteomes" id="UP000434101">
    <property type="component" value="Unassembled WGS sequence"/>
</dbReference>
<evidence type="ECO:0000259" key="2">
    <source>
        <dbReference type="Pfam" id="PF00582"/>
    </source>
</evidence>
<dbReference type="SUPFAM" id="SSF52402">
    <property type="entry name" value="Adenine nucleotide alpha hydrolases-like"/>
    <property type="match status" value="1"/>
</dbReference>
<feature type="domain" description="UspA" evidence="2">
    <location>
        <begin position="1"/>
        <end position="138"/>
    </location>
</feature>
<dbReference type="Pfam" id="PF00582">
    <property type="entry name" value="Usp"/>
    <property type="match status" value="1"/>
</dbReference>
<dbReference type="PRINTS" id="PR01438">
    <property type="entry name" value="UNVRSLSTRESS"/>
</dbReference>
<dbReference type="InterPro" id="IPR006016">
    <property type="entry name" value="UspA"/>
</dbReference>
<dbReference type="RefSeq" id="WP_160066752.1">
    <property type="nucleotide sequence ID" value="NZ_WUYX01000068.1"/>
</dbReference>
<comment type="similarity">
    <text evidence="1">Belongs to the universal stress protein A family.</text>
</comment>
<dbReference type="Gene3D" id="3.40.50.620">
    <property type="entry name" value="HUPs"/>
    <property type="match status" value="1"/>
</dbReference>
<dbReference type="InterPro" id="IPR006015">
    <property type="entry name" value="Universal_stress_UspA"/>
</dbReference>
<evidence type="ECO:0000313" key="4">
    <source>
        <dbReference type="Proteomes" id="UP000434101"/>
    </source>
</evidence>
<dbReference type="InterPro" id="IPR014729">
    <property type="entry name" value="Rossmann-like_a/b/a_fold"/>
</dbReference>
<accession>A0A6B0VRF5</accession>
<name>A0A6B0VRF5_9EURY</name>
<dbReference type="CDD" id="cd00293">
    <property type="entry name" value="USP-like"/>
    <property type="match status" value="1"/>
</dbReference>
<keyword evidence="4" id="KW-1185">Reference proteome</keyword>
<evidence type="ECO:0000313" key="3">
    <source>
        <dbReference type="EMBL" id="MXV63915.1"/>
    </source>
</evidence>
<dbReference type="PANTHER" id="PTHR46268:SF24">
    <property type="entry name" value="UNIVERSAL STRESS PROTEIN"/>
    <property type="match status" value="1"/>
</dbReference>
<dbReference type="AlphaFoldDB" id="A0A6B0VRF5"/>
<reference evidence="3 4" key="1">
    <citation type="submission" date="2020-01" db="EMBL/GenBank/DDBJ databases">
        <title>Natronorubrum sp. JWXQ-INN 674 isolated from Inner Mongolia Autonomous Region of China.</title>
        <authorList>
            <person name="Xue Q."/>
        </authorList>
    </citation>
    <scope>NUCLEOTIDE SEQUENCE [LARGE SCALE GENOMIC DNA]</scope>
    <source>
        <strain evidence="3 4">JWXQ-INN-674</strain>
    </source>
</reference>
<evidence type="ECO:0000256" key="1">
    <source>
        <dbReference type="ARBA" id="ARBA00008791"/>
    </source>
</evidence>